<comment type="caution">
    <text evidence="1">The sequence shown here is derived from an EMBL/GenBank/DDBJ whole genome shotgun (WGS) entry which is preliminary data.</text>
</comment>
<protein>
    <submittedName>
        <fullName evidence="1">HAD-superfamily hydrolase, subfamily IA, variant 3</fullName>
    </submittedName>
</protein>
<organism evidence="1 2">
    <name type="scientific">Candidatus Woesebacteria bacterium GW2011_GWA1_39_12</name>
    <dbReference type="NCBI Taxonomy" id="1618549"/>
    <lineage>
        <taxon>Bacteria</taxon>
        <taxon>Candidatus Woeseibacteriota</taxon>
    </lineage>
</organism>
<dbReference type="AlphaFoldDB" id="A0A0G0M2V4"/>
<dbReference type="Proteomes" id="UP000034325">
    <property type="component" value="Unassembled WGS sequence"/>
</dbReference>
<evidence type="ECO:0000313" key="1">
    <source>
        <dbReference type="EMBL" id="KKQ98538.1"/>
    </source>
</evidence>
<proteinExistence type="predicted"/>
<sequence>MSKFLLLDADGVVIRPRNKYFSETYSQDYDVPIEEILPFFKGDYKKAAIGEVDIKEVLPPYLTKWGWKGAVDEFKERVEKI</sequence>
<reference evidence="1 2" key="1">
    <citation type="journal article" date="2015" name="Nature">
        <title>rRNA introns, odd ribosomes, and small enigmatic genomes across a large radiation of phyla.</title>
        <authorList>
            <person name="Brown C.T."/>
            <person name="Hug L.A."/>
            <person name="Thomas B.C."/>
            <person name="Sharon I."/>
            <person name="Castelle C.J."/>
            <person name="Singh A."/>
            <person name="Wilkins M.J."/>
            <person name="Williams K.H."/>
            <person name="Banfield J.F."/>
        </authorList>
    </citation>
    <scope>NUCLEOTIDE SEQUENCE [LARGE SCALE GENOMIC DNA]</scope>
</reference>
<evidence type="ECO:0000313" key="2">
    <source>
        <dbReference type="Proteomes" id="UP000034325"/>
    </source>
</evidence>
<dbReference type="GO" id="GO:0016787">
    <property type="term" value="F:hydrolase activity"/>
    <property type="evidence" value="ECO:0007669"/>
    <property type="project" value="UniProtKB-KW"/>
</dbReference>
<name>A0A0G0M2V4_9BACT</name>
<gene>
    <name evidence="1" type="ORF">UT23_C0002G0038</name>
</gene>
<keyword evidence="1" id="KW-0378">Hydrolase</keyword>
<accession>A0A0G0M2V4</accession>
<dbReference type="EMBL" id="LBWA01000002">
    <property type="protein sequence ID" value="KKQ98538.1"/>
    <property type="molecule type" value="Genomic_DNA"/>
</dbReference>